<gene>
    <name evidence="2" type="ORF">MUK42_37784</name>
</gene>
<keyword evidence="3" id="KW-1185">Reference proteome</keyword>
<accession>A0A9E7KWQ8</accession>
<dbReference type="AlphaFoldDB" id="A0A9E7KWQ8"/>
<sequence>MHLGILRQPEPPRELAVAPLHVVPLVALLLLLAPLTADLEDLAFLHLHLHLLLRPRQVNLEAVSLRRLLPINACVSEGVSLMKPGHVSERERKASKGKP</sequence>
<feature type="transmembrane region" description="Helical" evidence="1">
    <location>
        <begin position="16"/>
        <end position="37"/>
    </location>
</feature>
<name>A0A9E7KWQ8_9LILI</name>
<evidence type="ECO:0000313" key="3">
    <source>
        <dbReference type="Proteomes" id="UP001055439"/>
    </source>
</evidence>
<keyword evidence="1" id="KW-0472">Membrane</keyword>
<keyword evidence="1" id="KW-0812">Transmembrane</keyword>
<protein>
    <submittedName>
        <fullName evidence="2">Uncharacterized protein</fullName>
    </submittedName>
</protein>
<dbReference type="EMBL" id="CP097510">
    <property type="protein sequence ID" value="URE35062.1"/>
    <property type="molecule type" value="Genomic_DNA"/>
</dbReference>
<organism evidence="2 3">
    <name type="scientific">Musa troglodytarum</name>
    <name type="common">fe'i banana</name>
    <dbReference type="NCBI Taxonomy" id="320322"/>
    <lineage>
        <taxon>Eukaryota</taxon>
        <taxon>Viridiplantae</taxon>
        <taxon>Streptophyta</taxon>
        <taxon>Embryophyta</taxon>
        <taxon>Tracheophyta</taxon>
        <taxon>Spermatophyta</taxon>
        <taxon>Magnoliopsida</taxon>
        <taxon>Liliopsida</taxon>
        <taxon>Zingiberales</taxon>
        <taxon>Musaceae</taxon>
        <taxon>Musa</taxon>
    </lineage>
</organism>
<evidence type="ECO:0000256" key="1">
    <source>
        <dbReference type="SAM" id="Phobius"/>
    </source>
</evidence>
<reference evidence="2" key="1">
    <citation type="submission" date="2022-05" db="EMBL/GenBank/DDBJ databases">
        <title>The Musa troglodytarum L. genome provides insights into the mechanism of non-climacteric behaviour and enrichment of carotenoids.</title>
        <authorList>
            <person name="Wang J."/>
        </authorList>
    </citation>
    <scope>NUCLEOTIDE SEQUENCE</scope>
    <source>
        <tissue evidence="2">Leaf</tissue>
    </source>
</reference>
<dbReference type="Proteomes" id="UP001055439">
    <property type="component" value="Chromosome 8"/>
</dbReference>
<evidence type="ECO:0000313" key="2">
    <source>
        <dbReference type="EMBL" id="URE35062.1"/>
    </source>
</evidence>
<keyword evidence="1" id="KW-1133">Transmembrane helix</keyword>
<proteinExistence type="predicted"/>